<protein>
    <submittedName>
        <fullName evidence="2">Uncharacterized protein</fullName>
    </submittedName>
</protein>
<proteinExistence type="predicted"/>
<sequence>IKAPLPRDTAPRDGAAVYNPQAHPQLSDDGRLLLSYDVNWLDASASAVSENVNRNVALYRPGFLRLKLGD</sequence>
<evidence type="ECO:0000313" key="2">
    <source>
        <dbReference type="EMBL" id="NGN68165.1"/>
    </source>
</evidence>
<name>A0A6G4U7E5_9ACTN</name>
<organism evidence="2 3">
    <name type="scientific">Streptomyces coryli</name>
    <dbReference type="NCBI Taxonomy" id="1128680"/>
    <lineage>
        <taxon>Bacteria</taxon>
        <taxon>Bacillati</taxon>
        <taxon>Actinomycetota</taxon>
        <taxon>Actinomycetes</taxon>
        <taxon>Kitasatosporales</taxon>
        <taxon>Streptomycetaceae</taxon>
        <taxon>Streptomyces</taxon>
    </lineage>
</organism>
<gene>
    <name evidence="2" type="ORF">G5C51_30225</name>
</gene>
<dbReference type="Proteomes" id="UP000481583">
    <property type="component" value="Unassembled WGS sequence"/>
</dbReference>
<feature type="non-terminal residue" evidence="2">
    <location>
        <position position="1"/>
    </location>
</feature>
<evidence type="ECO:0000256" key="1">
    <source>
        <dbReference type="SAM" id="MobiDB-lite"/>
    </source>
</evidence>
<accession>A0A6G4U7E5</accession>
<dbReference type="AlphaFoldDB" id="A0A6G4U7E5"/>
<comment type="caution">
    <text evidence="2">The sequence shown here is derived from an EMBL/GenBank/DDBJ whole genome shotgun (WGS) entry which is preliminary data.</text>
</comment>
<evidence type="ECO:0000313" key="3">
    <source>
        <dbReference type="Proteomes" id="UP000481583"/>
    </source>
</evidence>
<keyword evidence="3" id="KW-1185">Reference proteome</keyword>
<dbReference type="EMBL" id="JAAKZV010000186">
    <property type="protein sequence ID" value="NGN68165.1"/>
    <property type="molecule type" value="Genomic_DNA"/>
</dbReference>
<reference evidence="2 3" key="1">
    <citation type="submission" date="2020-02" db="EMBL/GenBank/DDBJ databases">
        <title>Whole-genome analyses of novel actinobacteria.</title>
        <authorList>
            <person name="Sahin N."/>
        </authorList>
    </citation>
    <scope>NUCLEOTIDE SEQUENCE [LARGE SCALE GENOMIC DNA]</scope>
    <source>
        <strain evidence="2 3">A7024</strain>
    </source>
</reference>
<feature type="region of interest" description="Disordered" evidence="1">
    <location>
        <begin position="1"/>
        <end position="23"/>
    </location>
</feature>